<dbReference type="Pfam" id="PF01458">
    <property type="entry name" value="SUFBD_core"/>
    <property type="match status" value="1"/>
</dbReference>
<dbReference type="InterPro" id="IPR055346">
    <property type="entry name" value="Fe-S_cluster_assembly_SufBD"/>
</dbReference>
<dbReference type="PANTHER" id="PTHR43575:SF1">
    <property type="entry name" value="PROTEIN ABCI7, CHLOROPLASTIC"/>
    <property type="match status" value="1"/>
</dbReference>
<reference evidence="2" key="1">
    <citation type="submission" date="2018-05" db="EMBL/GenBank/DDBJ databases">
        <authorList>
            <person name="Lanie J.A."/>
            <person name="Ng W.-L."/>
            <person name="Kazmierczak K.M."/>
            <person name="Andrzejewski T.M."/>
            <person name="Davidsen T.M."/>
            <person name="Wayne K.J."/>
            <person name="Tettelin H."/>
            <person name="Glass J.I."/>
            <person name="Rusch D."/>
            <person name="Podicherti R."/>
            <person name="Tsui H.-C.T."/>
            <person name="Winkler M.E."/>
        </authorList>
    </citation>
    <scope>NUCLEOTIDE SEQUENCE</scope>
</reference>
<name>A0A382H6J4_9ZZZZ</name>
<dbReference type="PANTHER" id="PTHR43575">
    <property type="entry name" value="PROTEIN ABCI7, CHLOROPLASTIC"/>
    <property type="match status" value="1"/>
</dbReference>
<gene>
    <name evidence="2" type="ORF">METZ01_LOCUS235770</name>
</gene>
<evidence type="ECO:0000259" key="1">
    <source>
        <dbReference type="Pfam" id="PF01458"/>
    </source>
</evidence>
<dbReference type="NCBIfam" id="TIGR01981">
    <property type="entry name" value="sufD"/>
    <property type="match status" value="1"/>
</dbReference>
<dbReference type="GO" id="GO:0016226">
    <property type="term" value="P:iron-sulfur cluster assembly"/>
    <property type="evidence" value="ECO:0007669"/>
    <property type="project" value="InterPro"/>
</dbReference>
<dbReference type="InterPro" id="IPR000825">
    <property type="entry name" value="SUF_FeS_clus_asmbl_SufBD_core"/>
</dbReference>
<organism evidence="2">
    <name type="scientific">marine metagenome</name>
    <dbReference type="NCBI Taxonomy" id="408172"/>
    <lineage>
        <taxon>unclassified sequences</taxon>
        <taxon>metagenomes</taxon>
        <taxon>ecological metagenomes</taxon>
    </lineage>
</organism>
<proteinExistence type="predicted"/>
<evidence type="ECO:0000313" key="2">
    <source>
        <dbReference type="EMBL" id="SVB82916.1"/>
    </source>
</evidence>
<dbReference type="InterPro" id="IPR011542">
    <property type="entry name" value="SUF_FeS_clus_asmbl_SufD"/>
</dbReference>
<sequence>MQNFEINFNPIDKIEKITTEEKNFRIKNLELFKAAGFPNKRLEDWKFSDFNNIVYKNFKELDTKKVSSHLNKIDLLKDFEHNYIILVNGNLHSSNFDYEEKSKIKIYPYDKSTDYKISNNPLVCLNHALAENGYSLEIDKNYKFKKVLIIYNFFTKDIKNKILNNKNKIKLNENAELHVIEYTINESKSKFINNVCENIILEKNSKLKNIFIQSNKSDGFFHKFLKNKLSLNSDYSSLIFSSGLKFNKLDIECDLIEENCRCSILSALFLKQNEHQEIKTLVNHLAPNCKSNQKVKNVLSSESKGVYQGKIYVKDIAQKTDAYQLSKALLLDDNAEFNSKPELEIYADDVKCSHGSSSGNIDQDSLHYLMTRGLSRNDSTKLLIKGFLNDVIEFIKSPSIKKFIESKLEQQINEY</sequence>
<feature type="domain" description="SUF system FeS cluster assembly SufBD core" evidence="1">
    <location>
        <begin position="159"/>
        <end position="387"/>
    </location>
</feature>
<protein>
    <recommendedName>
        <fullName evidence="1">SUF system FeS cluster assembly SufBD core domain-containing protein</fullName>
    </recommendedName>
</protein>
<dbReference type="EMBL" id="UINC01059470">
    <property type="protein sequence ID" value="SVB82916.1"/>
    <property type="molecule type" value="Genomic_DNA"/>
</dbReference>
<dbReference type="AlphaFoldDB" id="A0A382H6J4"/>
<dbReference type="InterPro" id="IPR037284">
    <property type="entry name" value="SUF_FeS_clus_asmbl_SufBD_sf"/>
</dbReference>
<dbReference type="SUPFAM" id="SSF101960">
    <property type="entry name" value="Stabilizer of iron transporter SufD"/>
    <property type="match status" value="1"/>
</dbReference>
<accession>A0A382H6J4</accession>